<dbReference type="PANTHER" id="PTHR31205">
    <property type="entry name" value="ACTIN CROSS-LINKING PROTEIN (DUF569)"/>
    <property type="match status" value="1"/>
</dbReference>
<name>A0A978V3N0_ZIZJJ</name>
<dbReference type="Pfam" id="PF04601">
    <property type="entry name" value="DUF569"/>
    <property type="match status" value="2"/>
</dbReference>
<dbReference type="AlphaFoldDB" id="A0A978V3N0"/>
<dbReference type="Gene3D" id="2.80.10.50">
    <property type="match status" value="2"/>
</dbReference>
<reference evidence="2" key="1">
    <citation type="journal article" date="2021" name="Front. Plant Sci.">
        <title>Chromosome-Scale Genome Assembly for Chinese Sour Jujube and Insights Into Its Genome Evolution and Domestication Signature.</title>
        <authorList>
            <person name="Shen L.-Y."/>
            <person name="Luo H."/>
            <person name="Wang X.-L."/>
            <person name="Wang X.-M."/>
            <person name="Qiu X.-J."/>
            <person name="Liu H."/>
            <person name="Zhou S.-S."/>
            <person name="Jia K.-H."/>
            <person name="Nie S."/>
            <person name="Bao Y.-T."/>
            <person name="Zhang R.-G."/>
            <person name="Yun Q.-Z."/>
            <person name="Chai Y.-H."/>
            <person name="Lu J.-Y."/>
            <person name="Li Y."/>
            <person name="Zhao S.-W."/>
            <person name="Mao J.-F."/>
            <person name="Jia S.-G."/>
            <person name="Mao Y.-M."/>
        </authorList>
    </citation>
    <scope>NUCLEOTIDE SEQUENCE</scope>
    <source>
        <strain evidence="2">AT0</strain>
        <tissue evidence="2">Leaf</tissue>
    </source>
</reference>
<organism evidence="2 3">
    <name type="scientific">Ziziphus jujuba var. spinosa</name>
    <dbReference type="NCBI Taxonomy" id="714518"/>
    <lineage>
        <taxon>Eukaryota</taxon>
        <taxon>Viridiplantae</taxon>
        <taxon>Streptophyta</taxon>
        <taxon>Embryophyta</taxon>
        <taxon>Tracheophyta</taxon>
        <taxon>Spermatophyta</taxon>
        <taxon>Magnoliopsida</taxon>
        <taxon>eudicotyledons</taxon>
        <taxon>Gunneridae</taxon>
        <taxon>Pentapetalae</taxon>
        <taxon>rosids</taxon>
        <taxon>fabids</taxon>
        <taxon>Rosales</taxon>
        <taxon>Rhamnaceae</taxon>
        <taxon>Paliureae</taxon>
        <taxon>Ziziphus</taxon>
    </lineage>
</organism>
<dbReference type="Proteomes" id="UP000813462">
    <property type="component" value="Unassembled WGS sequence"/>
</dbReference>
<proteinExistence type="predicted"/>
<protein>
    <recommendedName>
        <fullName evidence="1">DUF569 domain-containing protein</fullName>
    </recommendedName>
</protein>
<dbReference type="SUPFAM" id="SSF50405">
    <property type="entry name" value="Actin-crosslinking proteins"/>
    <property type="match status" value="2"/>
</dbReference>
<evidence type="ECO:0000259" key="1">
    <source>
        <dbReference type="Pfam" id="PF04601"/>
    </source>
</evidence>
<evidence type="ECO:0000313" key="3">
    <source>
        <dbReference type="Proteomes" id="UP000813462"/>
    </source>
</evidence>
<feature type="domain" description="DUF569" evidence="1">
    <location>
        <begin position="213"/>
        <end position="339"/>
    </location>
</feature>
<feature type="domain" description="DUF569" evidence="1">
    <location>
        <begin position="1"/>
        <end position="133"/>
    </location>
</feature>
<evidence type="ECO:0000313" key="2">
    <source>
        <dbReference type="EMBL" id="KAH7521963.1"/>
    </source>
</evidence>
<comment type="caution">
    <text evidence="2">The sequence shown here is derived from an EMBL/GenBank/DDBJ whole genome shotgun (WGS) entry which is preliminary data.</text>
</comment>
<dbReference type="CDD" id="cd23340">
    <property type="entry name" value="beta-trefoil_FSCN_ACP-like"/>
    <property type="match status" value="2"/>
</dbReference>
<dbReference type="EMBL" id="JAEACU010000007">
    <property type="protein sequence ID" value="KAH7521963.1"/>
    <property type="molecule type" value="Genomic_DNA"/>
</dbReference>
<dbReference type="InterPro" id="IPR008999">
    <property type="entry name" value="Actin-crosslinking"/>
</dbReference>
<dbReference type="PANTHER" id="PTHR31205:SF69">
    <property type="entry name" value="ACTIN CROSS-LINKING PROTEIN (DUF569)"/>
    <property type="match status" value="1"/>
</dbReference>
<dbReference type="InterPro" id="IPR007679">
    <property type="entry name" value="DUF569"/>
</dbReference>
<sequence length="453" mass="49732">MEFFQKAKAVALRSNHGTYLHADEDEGSVTQQSDGLSKGCRWTVELVTRSDAVIRLKSCYGKYLTATNHPFMIGLTGNKVEQRTLLSSSPALQCTVEWEPIKHGNRIKLKSCYSQWFLRANGYWPWTTCITHCAADGPGILPDADLEWQVDILEIHQDQGTTSQMPGNVPGRVYAPPPVVAYHRPASTKVKRADDVFGVLDAIGSTDDVTMISVALRGNHENYLHAHEDKESVRQHSDGLSEGSRWTVELVTRSDSVIRLKSCYGKYLTATDRPFVIGLTGREVEQTTLLSSSRDFDCMVEWEPIKYGNGIRLKSCYSQWFLRASGYWPPGGHWITHCEADGHGILDDSNLEWQVVVLETHQEGTASVPAPACAPAPVVVLAYPPTPIPRDDSNTERAELVAEVGNLLVSTASLILQDSESIYGGASGGDEVFGDLDAIGNADDAAGDACEEY</sequence>
<accession>A0A978V3N0</accession>
<gene>
    <name evidence="2" type="ORF">FEM48_Zijuj07G0087700</name>
</gene>